<sequence>MSLGGRIYKQKSLIGKIVSDTQSANVSNTCTPTTNTENFGEKDGDRDSNCTRSEEDARKIEVQELTSENWNRLCDMWCDPKHNK</sequence>
<proteinExistence type="predicted"/>
<feature type="compositionally biased region" description="Basic and acidic residues" evidence="1">
    <location>
        <begin position="39"/>
        <end position="55"/>
    </location>
</feature>
<evidence type="ECO:0000313" key="2">
    <source>
        <dbReference type="EMBL" id="KAK6777566.1"/>
    </source>
</evidence>
<organism evidence="2 3">
    <name type="scientific">Solanum bulbocastanum</name>
    <name type="common">Wild potato</name>
    <dbReference type="NCBI Taxonomy" id="147425"/>
    <lineage>
        <taxon>Eukaryota</taxon>
        <taxon>Viridiplantae</taxon>
        <taxon>Streptophyta</taxon>
        <taxon>Embryophyta</taxon>
        <taxon>Tracheophyta</taxon>
        <taxon>Spermatophyta</taxon>
        <taxon>Magnoliopsida</taxon>
        <taxon>eudicotyledons</taxon>
        <taxon>Gunneridae</taxon>
        <taxon>Pentapetalae</taxon>
        <taxon>asterids</taxon>
        <taxon>lamiids</taxon>
        <taxon>Solanales</taxon>
        <taxon>Solanaceae</taxon>
        <taxon>Solanoideae</taxon>
        <taxon>Solaneae</taxon>
        <taxon>Solanum</taxon>
    </lineage>
</organism>
<dbReference type="AlphaFoldDB" id="A0AAN8Y3G2"/>
<gene>
    <name evidence="2" type="ORF">RDI58_024284</name>
</gene>
<evidence type="ECO:0000256" key="1">
    <source>
        <dbReference type="SAM" id="MobiDB-lite"/>
    </source>
</evidence>
<dbReference type="Proteomes" id="UP001371456">
    <property type="component" value="Unassembled WGS sequence"/>
</dbReference>
<name>A0AAN8Y3G2_SOLBU</name>
<evidence type="ECO:0000313" key="3">
    <source>
        <dbReference type="Proteomes" id="UP001371456"/>
    </source>
</evidence>
<accession>A0AAN8Y3G2</accession>
<comment type="caution">
    <text evidence="2">The sequence shown here is derived from an EMBL/GenBank/DDBJ whole genome shotgun (WGS) entry which is preliminary data.</text>
</comment>
<keyword evidence="3" id="KW-1185">Reference proteome</keyword>
<feature type="compositionally biased region" description="Polar residues" evidence="1">
    <location>
        <begin position="24"/>
        <end position="38"/>
    </location>
</feature>
<dbReference type="EMBL" id="JBANQN010000010">
    <property type="protein sequence ID" value="KAK6777566.1"/>
    <property type="molecule type" value="Genomic_DNA"/>
</dbReference>
<protein>
    <submittedName>
        <fullName evidence="2">Uncharacterized protein</fullName>
    </submittedName>
</protein>
<feature type="region of interest" description="Disordered" evidence="1">
    <location>
        <begin position="24"/>
        <end position="55"/>
    </location>
</feature>
<reference evidence="2 3" key="1">
    <citation type="submission" date="2024-02" db="EMBL/GenBank/DDBJ databases">
        <title>de novo genome assembly of Solanum bulbocastanum strain 11H21.</title>
        <authorList>
            <person name="Hosaka A.J."/>
        </authorList>
    </citation>
    <scope>NUCLEOTIDE SEQUENCE [LARGE SCALE GENOMIC DNA]</scope>
    <source>
        <tissue evidence="2">Young leaves</tissue>
    </source>
</reference>